<dbReference type="STRING" id="272562.CA_C1312"/>
<evidence type="ECO:0000313" key="1">
    <source>
        <dbReference type="EMBL" id="AAK79281.1"/>
    </source>
</evidence>
<protein>
    <recommendedName>
        <fullName evidence="3">DUF3467 domain-containing protein</fullName>
    </recommendedName>
</protein>
<dbReference type="EMBL" id="AE001437">
    <property type="protein sequence ID" value="AAK79281.1"/>
    <property type="molecule type" value="Genomic_DNA"/>
</dbReference>
<name>Q97JH3_CLOAB</name>
<dbReference type="InterPro" id="IPR021857">
    <property type="entry name" value="DUF3467"/>
</dbReference>
<dbReference type="GeneID" id="44997817"/>
<dbReference type="PIR" id="F97061">
    <property type="entry name" value="F97061"/>
</dbReference>
<dbReference type="Proteomes" id="UP000000814">
    <property type="component" value="Chromosome"/>
</dbReference>
<dbReference type="Pfam" id="PF11950">
    <property type="entry name" value="DUF3467"/>
    <property type="match status" value="1"/>
</dbReference>
<evidence type="ECO:0000313" key="2">
    <source>
        <dbReference type="Proteomes" id="UP000000814"/>
    </source>
</evidence>
<gene>
    <name evidence="1" type="ordered locus">CA_C1312</name>
</gene>
<dbReference type="KEGG" id="cac:CA_C1312"/>
<dbReference type="HOGENOM" id="CLU_175277_0_0_9"/>
<dbReference type="AlphaFoldDB" id="Q97JH3"/>
<sequence>MAEISISPEDIEYDDSSMVSLYSNSVRMETSIYDLQFIFESQYSKNGKPTIKQLARVIMSPLANMLNRNIFEYEKKFGEIKLPNEL</sequence>
<reference evidence="1 2" key="1">
    <citation type="journal article" date="2001" name="J. Bacteriol.">
        <title>Genome sequence and comparative analysis of the solvent-producing bacterium Clostridium acetobutylicum.</title>
        <authorList>
            <person name="Nolling J."/>
            <person name="Breton G."/>
            <person name="Omelchenko M.V."/>
            <person name="Makarova K.S."/>
            <person name="Zeng Q."/>
            <person name="Gibson R."/>
            <person name="Lee H.M."/>
            <person name="Dubois J."/>
            <person name="Qiu D."/>
            <person name="Hitti J."/>
            <person name="Wolf Y.I."/>
            <person name="Tatusov R.L."/>
            <person name="Sabathe F."/>
            <person name="Doucette-Stamm L."/>
            <person name="Soucaille P."/>
            <person name="Daly M.J."/>
            <person name="Bennett G.N."/>
            <person name="Koonin E.V."/>
            <person name="Smith D.R."/>
        </authorList>
    </citation>
    <scope>NUCLEOTIDE SEQUENCE [LARGE SCALE GENOMIC DNA]</scope>
    <source>
        <strain evidence="2">ATCC 824 / DSM 792 / JCM 1419 / LMG 5710 / VKM B-1787</strain>
    </source>
</reference>
<evidence type="ECO:0008006" key="3">
    <source>
        <dbReference type="Google" id="ProtNLM"/>
    </source>
</evidence>
<keyword evidence="2" id="KW-1185">Reference proteome</keyword>
<proteinExistence type="predicted"/>
<accession>Q97JH3</accession>
<organism evidence="1 2">
    <name type="scientific">Clostridium acetobutylicum (strain ATCC 824 / DSM 792 / JCM 1419 / IAM 19013 / LMG 5710 / NBRC 13948 / NRRL B-527 / VKM B-1787 / 2291 / W)</name>
    <dbReference type="NCBI Taxonomy" id="272562"/>
    <lineage>
        <taxon>Bacteria</taxon>
        <taxon>Bacillati</taxon>
        <taxon>Bacillota</taxon>
        <taxon>Clostridia</taxon>
        <taxon>Eubacteriales</taxon>
        <taxon>Clostridiaceae</taxon>
        <taxon>Clostridium</taxon>
    </lineage>
</organism>
<dbReference type="RefSeq" id="WP_010964622.1">
    <property type="nucleotide sequence ID" value="NC_003030.1"/>
</dbReference>